<feature type="region of interest" description="Disordered" evidence="1">
    <location>
        <begin position="1"/>
        <end position="33"/>
    </location>
</feature>
<accession>E8N893</accession>
<gene>
    <name evidence="2" type="ordered locus">MTES_0149</name>
</gene>
<protein>
    <submittedName>
        <fullName evidence="2">Uncharacterized protein</fullName>
    </submittedName>
</protein>
<reference key="2">
    <citation type="submission" date="2011-02" db="EMBL/GenBank/DDBJ databases">
        <title>Genome sequence of Microbacterium testaceum StLB037.</title>
        <authorList>
            <person name="Morohoshi T."/>
            <person name="Wang W.Z."/>
            <person name="Someya N."/>
            <person name="Ikeda T."/>
        </authorList>
    </citation>
    <scope>NUCLEOTIDE SEQUENCE</scope>
    <source>
        <strain>StLB037</strain>
    </source>
</reference>
<dbReference type="HOGENOM" id="CLU_3009304_0_0_11"/>
<name>E8N893_MICTS</name>
<dbReference type="KEGG" id="mts:MTES_0149"/>
<reference evidence="2 3" key="1">
    <citation type="journal article" date="2011" name="J. Bacteriol.">
        <title>Genome sequence of Microbacterium testaceum StLB037, an N-acylhomoserine lactone-degrading bacterium isolated from potato leaves.</title>
        <authorList>
            <person name="Morohoshi T."/>
            <person name="Wang W.-Z."/>
            <person name="Someya N."/>
            <person name="Ikeda T."/>
        </authorList>
    </citation>
    <scope>NUCLEOTIDE SEQUENCE [LARGE SCALE GENOMIC DNA]</scope>
    <source>
        <strain evidence="2 3">StLB037</strain>
    </source>
</reference>
<organism evidence="2 3">
    <name type="scientific">Microbacterium testaceum (strain StLB037)</name>
    <dbReference type="NCBI Taxonomy" id="979556"/>
    <lineage>
        <taxon>Bacteria</taxon>
        <taxon>Bacillati</taxon>
        <taxon>Actinomycetota</taxon>
        <taxon>Actinomycetes</taxon>
        <taxon>Micrococcales</taxon>
        <taxon>Microbacteriaceae</taxon>
        <taxon>Microbacterium</taxon>
    </lineage>
</organism>
<evidence type="ECO:0000256" key="1">
    <source>
        <dbReference type="SAM" id="MobiDB-lite"/>
    </source>
</evidence>
<feature type="compositionally biased region" description="Basic and acidic residues" evidence="1">
    <location>
        <begin position="1"/>
        <end position="10"/>
    </location>
</feature>
<sequence length="56" mass="6020">MPEARRKIVREGIGSGARDGAGRGRRGGGRYSCDDEYVLSPRDRLAFRVLAGGPNS</sequence>
<proteinExistence type="predicted"/>
<evidence type="ECO:0000313" key="3">
    <source>
        <dbReference type="Proteomes" id="UP000008975"/>
    </source>
</evidence>
<evidence type="ECO:0000313" key="2">
    <source>
        <dbReference type="EMBL" id="BAJ73113.1"/>
    </source>
</evidence>
<dbReference type="AlphaFoldDB" id="E8N893"/>
<dbReference type="Proteomes" id="UP000008975">
    <property type="component" value="Chromosome"/>
</dbReference>
<dbReference type="EMBL" id="AP012052">
    <property type="protein sequence ID" value="BAJ73113.1"/>
    <property type="molecule type" value="Genomic_DNA"/>
</dbReference>